<comment type="subcellular location">
    <subcellularLocation>
        <location evidence="1">Membrane</location>
        <topology evidence="1">Multi-pass membrane protein</topology>
    </subcellularLocation>
</comment>
<evidence type="ECO:0000259" key="7">
    <source>
        <dbReference type="Pfam" id="PF20684"/>
    </source>
</evidence>
<dbReference type="InterPro" id="IPR049326">
    <property type="entry name" value="Rhodopsin_dom_fungi"/>
</dbReference>
<feature type="transmembrane region" description="Helical" evidence="6">
    <location>
        <begin position="133"/>
        <end position="154"/>
    </location>
</feature>
<protein>
    <recommendedName>
        <fullName evidence="7">Rhodopsin domain-containing protein</fullName>
    </recommendedName>
</protein>
<dbReference type="AlphaFoldDB" id="A0A3N4LML2"/>
<sequence>MPVSPRYLGPILLGVAFSLLAVSTIFVALRFYCRRFIVRRIGADDWIILVALSTVWGIGVLNWYQVDTGTGTRAADLPKFDPTHMSEALEQFVVTLKVWFIYQLMYPISLFFVKLSVLAFYHRLSPNKTYQRAIWITGGIVTLYTIVMVLLNAFECKKPSDAWNPMTWPKGCRDLVPIYYGQAGFNIGSDIIILLLPIPTLLKLQINKTKRVMLLLVFSVGGIAVIASIVRINALYIFQHSKDKPYDGAYILIWSQVELNAAIISSSAPALKPLTKGFLGGSSVFRSKYGNKNGYKAQSKGVELRSFNGHGNKSVSGGIVVHTAEIRGKKLVNESEENIIDKEGIYRTTNVNVDVEHGNGARKGTMHS</sequence>
<dbReference type="PANTHER" id="PTHR33048:SF123">
    <property type="entry name" value="INTEGRAL MEMBRANE PROTEIN"/>
    <property type="match status" value="1"/>
</dbReference>
<evidence type="ECO:0000313" key="8">
    <source>
        <dbReference type="EMBL" id="RPB19185.1"/>
    </source>
</evidence>
<evidence type="ECO:0000256" key="5">
    <source>
        <dbReference type="ARBA" id="ARBA00038359"/>
    </source>
</evidence>
<reference evidence="8 9" key="1">
    <citation type="journal article" date="2018" name="Nat. Ecol. Evol.">
        <title>Pezizomycetes genomes reveal the molecular basis of ectomycorrhizal truffle lifestyle.</title>
        <authorList>
            <person name="Murat C."/>
            <person name="Payen T."/>
            <person name="Noel B."/>
            <person name="Kuo A."/>
            <person name="Morin E."/>
            <person name="Chen J."/>
            <person name="Kohler A."/>
            <person name="Krizsan K."/>
            <person name="Balestrini R."/>
            <person name="Da Silva C."/>
            <person name="Montanini B."/>
            <person name="Hainaut M."/>
            <person name="Levati E."/>
            <person name="Barry K.W."/>
            <person name="Belfiori B."/>
            <person name="Cichocki N."/>
            <person name="Clum A."/>
            <person name="Dockter R.B."/>
            <person name="Fauchery L."/>
            <person name="Guy J."/>
            <person name="Iotti M."/>
            <person name="Le Tacon F."/>
            <person name="Lindquist E.A."/>
            <person name="Lipzen A."/>
            <person name="Malagnac F."/>
            <person name="Mello A."/>
            <person name="Molinier V."/>
            <person name="Miyauchi S."/>
            <person name="Poulain J."/>
            <person name="Riccioni C."/>
            <person name="Rubini A."/>
            <person name="Sitrit Y."/>
            <person name="Splivallo R."/>
            <person name="Traeger S."/>
            <person name="Wang M."/>
            <person name="Zifcakova L."/>
            <person name="Wipf D."/>
            <person name="Zambonelli A."/>
            <person name="Paolocci F."/>
            <person name="Nowrousian M."/>
            <person name="Ottonello S."/>
            <person name="Baldrian P."/>
            <person name="Spatafora J.W."/>
            <person name="Henrissat B."/>
            <person name="Nagy L.G."/>
            <person name="Aury J.M."/>
            <person name="Wincker P."/>
            <person name="Grigoriev I.V."/>
            <person name="Bonfante P."/>
            <person name="Martin F.M."/>
        </authorList>
    </citation>
    <scope>NUCLEOTIDE SEQUENCE [LARGE SCALE GENOMIC DNA]</scope>
    <source>
        <strain evidence="8 9">ATCC MYA-4762</strain>
    </source>
</reference>
<dbReference type="PANTHER" id="PTHR33048">
    <property type="entry name" value="PTH11-LIKE INTEGRAL MEMBRANE PROTEIN (AFU_ORTHOLOGUE AFUA_5G11245)"/>
    <property type="match status" value="1"/>
</dbReference>
<evidence type="ECO:0000256" key="3">
    <source>
        <dbReference type="ARBA" id="ARBA00022989"/>
    </source>
</evidence>
<dbReference type="GO" id="GO:0016020">
    <property type="term" value="C:membrane"/>
    <property type="evidence" value="ECO:0007669"/>
    <property type="project" value="UniProtKB-SubCell"/>
</dbReference>
<keyword evidence="3 6" id="KW-1133">Transmembrane helix</keyword>
<feature type="transmembrane region" description="Helical" evidence="6">
    <location>
        <begin position="99"/>
        <end position="121"/>
    </location>
</feature>
<dbReference type="STRING" id="1051890.A0A3N4LML2"/>
<keyword evidence="2 6" id="KW-0812">Transmembrane</keyword>
<feature type="transmembrane region" description="Helical" evidence="6">
    <location>
        <begin position="214"/>
        <end position="238"/>
    </location>
</feature>
<dbReference type="Proteomes" id="UP000267821">
    <property type="component" value="Unassembled WGS sequence"/>
</dbReference>
<evidence type="ECO:0000256" key="4">
    <source>
        <dbReference type="ARBA" id="ARBA00023136"/>
    </source>
</evidence>
<comment type="similarity">
    <text evidence="5">Belongs to the SAT4 family.</text>
</comment>
<proteinExistence type="inferred from homology"/>
<dbReference type="OrthoDB" id="3934549at2759"/>
<evidence type="ECO:0000256" key="2">
    <source>
        <dbReference type="ARBA" id="ARBA00022692"/>
    </source>
</evidence>
<feature type="transmembrane region" description="Helical" evidence="6">
    <location>
        <begin position="183"/>
        <end position="202"/>
    </location>
</feature>
<feature type="domain" description="Rhodopsin" evidence="7">
    <location>
        <begin position="29"/>
        <end position="275"/>
    </location>
</feature>
<dbReference type="EMBL" id="ML121596">
    <property type="protein sequence ID" value="RPB19185.1"/>
    <property type="molecule type" value="Genomic_DNA"/>
</dbReference>
<accession>A0A3N4LML2</accession>
<evidence type="ECO:0000256" key="6">
    <source>
        <dbReference type="SAM" id="Phobius"/>
    </source>
</evidence>
<dbReference type="Pfam" id="PF20684">
    <property type="entry name" value="Fung_rhodopsin"/>
    <property type="match status" value="1"/>
</dbReference>
<dbReference type="InParanoid" id="A0A3N4LML2"/>
<keyword evidence="4 6" id="KW-0472">Membrane</keyword>
<name>A0A3N4LML2_9PEZI</name>
<gene>
    <name evidence="8" type="ORF">L211DRAFT_662983</name>
</gene>
<feature type="transmembrane region" description="Helical" evidence="6">
    <location>
        <begin position="45"/>
        <end position="64"/>
    </location>
</feature>
<organism evidence="8 9">
    <name type="scientific">Terfezia boudieri ATCC MYA-4762</name>
    <dbReference type="NCBI Taxonomy" id="1051890"/>
    <lineage>
        <taxon>Eukaryota</taxon>
        <taxon>Fungi</taxon>
        <taxon>Dikarya</taxon>
        <taxon>Ascomycota</taxon>
        <taxon>Pezizomycotina</taxon>
        <taxon>Pezizomycetes</taxon>
        <taxon>Pezizales</taxon>
        <taxon>Pezizaceae</taxon>
        <taxon>Terfezia</taxon>
    </lineage>
</organism>
<evidence type="ECO:0000256" key="1">
    <source>
        <dbReference type="ARBA" id="ARBA00004141"/>
    </source>
</evidence>
<evidence type="ECO:0000313" key="9">
    <source>
        <dbReference type="Proteomes" id="UP000267821"/>
    </source>
</evidence>
<keyword evidence="9" id="KW-1185">Reference proteome</keyword>
<feature type="transmembrane region" description="Helical" evidence="6">
    <location>
        <begin position="12"/>
        <end position="33"/>
    </location>
</feature>
<dbReference type="InterPro" id="IPR052337">
    <property type="entry name" value="SAT4-like"/>
</dbReference>